<dbReference type="FunFam" id="2.40.50.140:FF:000006">
    <property type="entry name" value="Cold shock protein CspC"/>
    <property type="match status" value="1"/>
</dbReference>
<dbReference type="InterPro" id="IPR011129">
    <property type="entry name" value="CSD"/>
</dbReference>
<dbReference type="InterPro" id="IPR012340">
    <property type="entry name" value="NA-bd_OB-fold"/>
</dbReference>
<dbReference type="InterPro" id="IPR019844">
    <property type="entry name" value="CSD_CS"/>
</dbReference>
<dbReference type="PIRSF" id="PIRSF002599">
    <property type="entry name" value="Cold_shock_A"/>
    <property type="match status" value="1"/>
</dbReference>
<dbReference type="Pfam" id="PF00313">
    <property type="entry name" value="CSD"/>
    <property type="match status" value="1"/>
</dbReference>
<dbReference type="CDD" id="cd04458">
    <property type="entry name" value="CSP_CDS"/>
    <property type="match status" value="1"/>
</dbReference>
<evidence type="ECO:0000313" key="6">
    <source>
        <dbReference type="Proteomes" id="UP000199477"/>
    </source>
</evidence>
<gene>
    <name evidence="5" type="ORF">SAMN02799615_01469</name>
</gene>
<reference evidence="6" key="1">
    <citation type="submission" date="2016-10" db="EMBL/GenBank/DDBJ databases">
        <authorList>
            <person name="Varghese N."/>
            <person name="Submissions S."/>
        </authorList>
    </citation>
    <scope>NUCLEOTIDE SEQUENCE [LARGE SCALE GENOMIC DNA]</scope>
    <source>
        <strain evidence="6">UNC178MFTsu3.1</strain>
    </source>
</reference>
<dbReference type="SUPFAM" id="SSF50249">
    <property type="entry name" value="Nucleic acid-binding proteins"/>
    <property type="match status" value="1"/>
</dbReference>
<evidence type="ECO:0000256" key="2">
    <source>
        <dbReference type="ARBA" id="ARBA00022490"/>
    </source>
</evidence>
<feature type="domain" description="CSD" evidence="4">
    <location>
        <begin position="6"/>
        <end position="70"/>
    </location>
</feature>
<accession>A0A1I2CFJ5</accession>
<keyword evidence="6" id="KW-1185">Reference proteome</keyword>
<dbReference type="Proteomes" id="UP000199477">
    <property type="component" value="Unassembled WGS sequence"/>
</dbReference>
<comment type="subcellular location">
    <subcellularLocation>
        <location evidence="1 3">Cytoplasm</location>
    </subcellularLocation>
</comment>
<keyword evidence="2" id="KW-0963">Cytoplasm</keyword>
<evidence type="ECO:0000256" key="1">
    <source>
        <dbReference type="ARBA" id="ARBA00004496"/>
    </source>
</evidence>
<dbReference type="SMART" id="SM00357">
    <property type="entry name" value="CSP"/>
    <property type="match status" value="1"/>
</dbReference>
<dbReference type="RefSeq" id="WP_026636217.1">
    <property type="nucleotide sequence ID" value="NZ_FONH01000003.1"/>
</dbReference>
<evidence type="ECO:0000259" key="4">
    <source>
        <dbReference type="PROSITE" id="PS51857"/>
    </source>
</evidence>
<dbReference type="InterPro" id="IPR002059">
    <property type="entry name" value="CSP_DNA-bd"/>
</dbReference>
<sequence length="71" mass="7707">MSDGNRETGTVKWFNDAKGFGFISRENGPDVFVHFRAISGSGFKSLKEGQKVTFKVVTGQKGLQAEDVVPA</sequence>
<organism evidence="5 6">
    <name type="scientific">Dyella marensis</name>
    <dbReference type="NCBI Taxonomy" id="500610"/>
    <lineage>
        <taxon>Bacteria</taxon>
        <taxon>Pseudomonadati</taxon>
        <taxon>Pseudomonadota</taxon>
        <taxon>Gammaproteobacteria</taxon>
        <taxon>Lysobacterales</taxon>
        <taxon>Rhodanobacteraceae</taxon>
        <taxon>Dyella</taxon>
    </lineage>
</organism>
<dbReference type="GO" id="GO:0003676">
    <property type="term" value="F:nucleic acid binding"/>
    <property type="evidence" value="ECO:0007669"/>
    <property type="project" value="InterPro"/>
</dbReference>
<evidence type="ECO:0000313" key="5">
    <source>
        <dbReference type="EMBL" id="SFE66460.1"/>
    </source>
</evidence>
<proteinExistence type="predicted"/>
<evidence type="ECO:0000256" key="3">
    <source>
        <dbReference type="RuleBase" id="RU000408"/>
    </source>
</evidence>
<dbReference type="EMBL" id="FONH01000003">
    <property type="protein sequence ID" value="SFE66460.1"/>
    <property type="molecule type" value="Genomic_DNA"/>
</dbReference>
<dbReference type="PRINTS" id="PR00050">
    <property type="entry name" value="COLDSHOCK"/>
</dbReference>
<protein>
    <submittedName>
        <fullName evidence="5">Cold shock protein (Beta-ribbon, CspA family)</fullName>
    </submittedName>
</protein>
<dbReference type="GO" id="GO:0005829">
    <property type="term" value="C:cytosol"/>
    <property type="evidence" value="ECO:0007669"/>
    <property type="project" value="UniProtKB-ARBA"/>
</dbReference>
<dbReference type="Gene3D" id="2.40.50.140">
    <property type="entry name" value="Nucleic acid-binding proteins"/>
    <property type="match status" value="1"/>
</dbReference>
<dbReference type="PROSITE" id="PS51857">
    <property type="entry name" value="CSD_2"/>
    <property type="match status" value="1"/>
</dbReference>
<dbReference type="PROSITE" id="PS00352">
    <property type="entry name" value="CSD_1"/>
    <property type="match status" value="1"/>
</dbReference>
<dbReference type="STRING" id="500610.SAMN02799615_01469"/>
<dbReference type="InterPro" id="IPR050181">
    <property type="entry name" value="Cold_shock_domain"/>
</dbReference>
<name>A0A1I2CFJ5_9GAMM</name>
<dbReference type="AlphaFoldDB" id="A0A1I2CFJ5"/>
<dbReference type="PANTHER" id="PTHR11544">
    <property type="entry name" value="COLD SHOCK DOMAIN CONTAINING PROTEINS"/>
    <property type="match status" value="1"/>
</dbReference>
<dbReference type="InterPro" id="IPR012156">
    <property type="entry name" value="Cold_shock_CspA"/>
</dbReference>